<comment type="caution">
    <text evidence="3">The sequence shown here is derived from an EMBL/GenBank/DDBJ whole genome shotgun (WGS) entry which is preliminary data.</text>
</comment>
<feature type="transmembrane region" description="Helical" evidence="2">
    <location>
        <begin position="472"/>
        <end position="494"/>
    </location>
</feature>
<accession>A0AAD9PMK2</accession>
<feature type="compositionally biased region" description="Gly residues" evidence="1">
    <location>
        <begin position="266"/>
        <end position="275"/>
    </location>
</feature>
<dbReference type="RefSeq" id="XP_067804410.1">
    <property type="nucleotide sequence ID" value="XM_067945619.1"/>
</dbReference>
<feature type="compositionally biased region" description="Polar residues" evidence="1">
    <location>
        <begin position="403"/>
        <end position="423"/>
    </location>
</feature>
<sequence length="498" mass="53349">MTGHQGDVYFQYSFSISNYPNFEVLQIDSFKFNGEEYAFKSNKEFIYRLRLENVIVYACKDGEQCFKPWLLHLVGFYYDDSSDEDVNLIRYNYFFKRDGNGTWKSHTFTQSITVKSGSRDTFIYNKIESKPDQEKDEKNEYISKLKASGFSPACGYELRVPANSTGYEIDPDKLALYLQGDKKHKYGSQDYVVTSFSSYYGTASKFEMTLKGKVTEQGGSSQEKTSIYHTDERSYDLIQNGPSTTQTISASSPSCQAKKAEQAGESSGGSGSGGGKTKESEVSTKATQVSSGSTDSKASSASPGKSQFPTLSEGSIGSGASSASHGNAEKGSEKSDPQETSKESAEQHSKVDSTYPSGVSDNSEPSAPSASTQEGGKAASSEQTQDSQRAPENSVEKSDTKTGDSPASSGSEDSPNVDVTKQQDGSHSHESVDTVTGRDSPSSIDSGRAGSKGAQVSSPSTTKAQSQSSSNLPWIVGGTVFVSGGLIGGGIFIYKCIG</sequence>
<organism evidence="3 4">
    <name type="scientific">Babesia duncani</name>
    <dbReference type="NCBI Taxonomy" id="323732"/>
    <lineage>
        <taxon>Eukaryota</taxon>
        <taxon>Sar</taxon>
        <taxon>Alveolata</taxon>
        <taxon>Apicomplexa</taxon>
        <taxon>Aconoidasida</taxon>
        <taxon>Piroplasmida</taxon>
        <taxon>Babesiidae</taxon>
        <taxon>Babesia</taxon>
    </lineage>
</organism>
<dbReference type="AlphaFoldDB" id="A0AAD9PMK2"/>
<feature type="compositionally biased region" description="Low complexity" evidence="1">
    <location>
        <begin position="312"/>
        <end position="326"/>
    </location>
</feature>
<feature type="compositionally biased region" description="Polar residues" evidence="1">
    <location>
        <begin position="433"/>
        <end position="445"/>
    </location>
</feature>
<keyword evidence="4" id="KW-1185">Reference proteome</keyword>
<evidence type="ECO:0000313" key="3">
    <source>
        <dbReference type="EMBL" id="KAK2197568.1"/>
    </source>
</evidence>
<dbReference type="KEGG" id="bdw:94334868"/>
<evidence type="ECO:0000256" key="1">
    <source>
        <dbReference type="SAM" id="MobiDB-lite"/>
    </source>
</evidence>
<protein>
    <submittedName>
        <fullName evidence="3">Uncharacterized protein</fullName>
    </submittedName>
</protein>
<evidence type="ECO:0000313" key="4">
    <source>
        <dbReference type="Proteomes" id="UP001214638"/>
    </source>
</evidence>
<name>A0AAD9PMK2_9APIC</name>
<proteinExistence type="predicted"/>
<feature type="compositionally biased region" description="Polar residues" evidence="1">
    <location>
        <begin position="454"/>
        <end position="471"/>
    </location>
</feature>
<gene>
    <name evidence="3" type="ORF">BdWA1_000570</name>
</gene>
<feature type="compositionally biased region" description="Polar residues" evidence="1">
    <location>
        <begin position="240"/>
        <end position="255"/>
    </location>
</feature>
<feature type="region of interest" description="Disordered" evidence="1">
    <location>
        <begin position="239"/>
        <end position="471"/>
    </location>
</feature>
<keyword evidence="2" id="KW-0812">Transmembrane</keyword>
<dbReference type="GeneID" id="94334868"/>
<dbReference type="EMBL" id="JALLKP010000001">
    <property type="protein sequence ID" value="KAK2197568.1"/>
    <property type="molecule type" value="Genomic_DNA"/>
</dbReference>
<feature type="compositionally biased region" description="Low complexity" evidence="1">
    <location>
        <begin position="290"/>
        <end position="302"/>
    </location>
</feature>
<feature type="compositionally biased region" description="Basic and acidic residues" evidence="1">
    <location>
        <begin position="327"/>
        <end position="351"/>
    </location>
</feature>
<feature type="compositionally biased region" description="Polar residues" evidence="1">
    <location>
        <begin position="352"/>
        <end position="391"/>
    </location>
</feature>
<keyword evidence="2" id="KW-0472">Membrane</keyword>
<dbReference type="Proteomes" id="UP001214638">
    <property type="component" value="Unassembled WGS sequence"/>
</dbReference>
<evidence type="ECO:0000256" key="2">
    <source>
        <dbReference type="SAM" id="Phobius"/>
    </source>
</evidence>
<keyword evidence="2" id="KW-1133">Transmembrane helix</keyword>
<reference evidence="3" key="1">
    <citation type="journal article" date="2023" name="Nat. Microbiol.">
        <title>Babesia duncani multi-omics identifies virulence factors and drug targets.</title>
        <authorList>
            <person name="Singh P."/>
            <person name="Lonardi S."/>
            <person name="Liang Q."/>
            <person name="Vydyam P."/>
            <person name="Khabirova E."/>
            <person name="Fang T."/>
            <person name="Gihaz S."/>
            <person name="Thekkiniath J."/>
            <person name="Munshi M."/>
            <person name="Abel S."/>
            <person name="Ciampossin L."/>
            <person name="Batugedara G."/>
            <person name="Gupta M."/>
            <person name="Lu X.M."/>
            <person name="Lenz T."/>
            <person name="Chakravarty S."/>
            <person name="Cornillot E."/>
            <person name="Hu Y."/>
            <person name="Ma W."/>
            <person name="Gonzalez L.M."/>
            <person name="Sanchez S."/>
            <person name="Estrada K."/>
            <person name="Sanchez-Flores A."/>
            <person name="Montero E."/>
            <person name="Harb O.S."/>
            <person name="Le Roch K.G."/>
            <person name="Mamoun C.B."/>
        </authorList>
    </citation>
    <scope>NUCLEOTIDE SEQUENCE</scope>
    <source>
        <strain evidence="3">WA1</strain>
    </source>
</reference>